<reference evidence="3 4" key="1">
    <citation type="journal article" date="2006" name="Proc. Natl. Acad. Sci. U.S.A.">
        <title>Genomic analysis of the uncultivated marine crenarchaeote Cenarchaeum symbiosum.</title>
        <authorList>
            <person name="Hallam S.J."/>
            <person name="Konstantinidis K.T."/>
            <person name="Putnam N."/>
            <person name="Schleper C."/>
            <person name="Watanabe Y."/>
            <person name="Sugahara J."/>
            <person name="Preston C."/>
            <person name="de la Torre J."/>
            <person name="Richardson P.M."/>
            <person name="DeLong E.F."/>
        </authorList>
    </citation>
    <scope>NUCLEOTIDE SEQUENCE [LARGE SCALE GENOMIC DNA]</scope>
    <source>
        <strain evidence="4">A</strain>
    </source>
</reference>
<dbReference type="EMBL" id="DP000238">
    <property type="protein sequence ID" value="ABK78661.1"/>
    <property type="molecule type" value="Genomic_DNA"/>
</dbReference>
<dbReference type="PATRIC" id="fig|414004.10.peg.1887"/>
<evidence type="ECO:0000256" key="2">
    <source>
        <dbReference type="SAM" id="Phobius"/>
    </source>
</evidence>
<gene>
    <name evidence="3" type="ordered locus">CENSYa_2058</name>
</gene>
<dbReference type="HOGENOM" id="CLU_884554_0_0_2"/>
<accession>A0RZ94</accession>
<keyword evidence="2" id="KW-0812">Transmembrane</keyword>
<protein>
    <submittedName>
        <fullName evidence="3">Uncharacterized protein</fullName>
    </submittedName>
</protein>
<evidence type="ECO:0000313" key="3">
    <source>
        <dbReference type="EMBL" id="ABK78661.1"/>
    </source>
</evidence>
<feature type="coiled-coil region" evidence="1">
    <location>
        <begin position="180"/>
        <end position="231"/>
    </location>
</feature>
<dbReference type="AlphaFoldDB" id="A0RZ94"/>
<keyword evidence="4" id="KW-1185">Reference proteome</keyword>
<name>A0RZ94_CENSY</name>
<evidence type="ECO:0000256" key="1">
    <source>
        <dbReference type="SAM" id="Coils"/>
    </source>
</evidence>
<keyword evidence="1" id="KW-0175">Coiled coil</keyword>
<keyword evidence="2" id="KW-0472">Membrane</keyword>
<dbReference type="Proteomes" id="UP000000758">
    <property type="component" value="Chromosome"/>
</dbReference>
<feature type="transmembrane region" description="Helical" evidence="2">
    <location>
        <begin position="43"/>
        <end position="67"/>
    </location>
</feature>
<evidence type="ECO:0000313" key="4">
    <source>
        <dbReference type="Proteomes" id="UP000000758"/>
    </source>
</evidence>
<dbReference type="KEGG" id="csy:CENSYa_2058"/>
<proteinExistence type="predicted"/>
<organism evidence="3 4">
    <name type="scientific">Cenarchaeum symbiosum (strain A)</name>
    <dbReference type="NCBI Taxonomy" id="414004"/>
    <lineage>
        <taxon>Archaea</taxon>
        <taxon>Nitrososphaerota</taxon>
        <taxon>Candidatus Cenarchaeales</taxon>
        <taxon>Candidatus Cenarchaeaceae</taxon>
        <taxon>Candidatus Cenarchaeum</taxon>
    </lineage>
</organism>
<keyword evidence="2" id="KW-1133">Transmembrane helix</keyword>
<dbReference type="EnsemblBacteria" id="ABK78661">
    <property type="protein sequence ID" value="ABK78661"/>
    <property type="gene ID" value="CENSYa_2058"/>
</dbReference>
<sequence>MIILILALAAVHNTGMVMGEDGNQSEVMTSVAQVEGMLGWWEKAITASPLFAVIVAAGAASATGYYVMHLKRDITARIRPIIGRDVFSENESPFRTTDGKVEIRLRNYGSIPAVNIETVFLVFKEPKHFLIDYMHTFDVIMIKAIATSAEEEMNRKILQLEAKPTSTDVKSKWRGIKTEAMNMIDEADRIRKKNIQLKEKIWRRNDVKDLRQRADDLRNRAMREAKNAEEVTIGNVGNNDKDTQNINSLGVNESVSYGRKIEMRWGRDEFVKSGYYFKLFIEYKHLNNCKKKYHYFLEGKIDNHDEFFDNSIMN</sequence>